<gene>
    <name evidence="5" type="ORF">U0042_01730</name>
</gene>
<keyword evidence="3" id="KW-0732">Signal</keyword>
<evidence type="ECO:0000256" key="1">
    <source>
        <dbReference type="ARBA" id="ARBA00004418"/>
    </source>
</evidence>
<comment type="subcellular location">
    <subcellularLocation>
        <location evidence="1">Periplasm</location>
    </subcellularLocation>
</comment>
<evidence type="ECO:0000259" key="4">
    <source>
        <dbReference type="Pfam" id="PF09084"/>
    </source>
</evidence>
<dbReference type="CDD" id="cd13563">
    <property type="entry name" value="PBP2_SsuA_like_6"/>
    <property type="match status" value="1"/>
</dbReference>
<evidence type="ECO:0000313" key="5">
    <source>
        <dbReference type="EMBL" id="WQD78455.1"/>
    </source>
</evidence>
<organism evidence="5 6">
    <name type="scientific">Paraburkholderia kururiensis</name>
    <dbReference type="NCBI Taxonomy" id="984307"/>
    <lineage>
        <taxon>Bacteria</taxon>
        <taxon>Pseudomonadati</taxon>
        <taxon>Pseudomonadota</taxon>
        <taxon>Betaproteobacteria</taxon>
        <taxon>Burkholderiales</taxon>
        <taxon>Burkholderiaceae</taxon>
        <taxon>Paraburkholderia</taxon>
    </lineage>
</organism>
<feature type="domain" description="SsuA/THI5-like" evidence="4">
    <location>
        <begin position="72"/>
        <end position="214"/>
    </location>
</feature>
<dbReference type="PANTHER" id="PTHR30024">
    <property type="entry name" value="ALIPHATIC SULFONATES-BINDING PROTEIN-RELATED"/>
    <property type="match status" value="1"/>
</dbReference>
<name>A0ABZ0WM60_9BURK</name>
<accession>A0ABZ0WM60</accession>
<evidence type="ECO:0000313" key="6">
    <source>
        <dbReference type="Proteomes" id="UP001325479"/>
    </source>
</evidence>
<keyword evidence="6" id="KW-1185">Reference proteome</keyword>
<dbReference type="Pfam" id="PF09084">
    <property type="entry name" value="NMT1"/>
    <property type="match status" value="1"/>
</dbReference>
<evidence type="ECO:0000256" key="2">
    <source>
        <dbReference type="ARBA" id="ARBA00010742"/>
    </source>
</evidence>
<sequence>MKTKFAIASGSPSRAATGATVLAKRSVCRWLARAAGAAALATGLFAAAAQSATAAPLRVGYSDWPGWVAWQVAIDKGWFKEAGLDVQFEWFDYAASMDAYAANKLDAVLVTNGDALTMGANGAKNVMALITDYSNGNDMVVAKPPARTLKDLKGKKIGVEFGVVDHLLLLDALQRNGMKEGDVTLVNAKTNETPQVLASADVSAIAAWQPNAGEALRQVPGARPVFTSADEPGLIYDVLAVNPVSLASHRADWEKLAKIWYRVVHYIGDPATQADAVKIMANRVGLKPEQYLPLLKGTKLLTLPEARAAYVKADGFKSLYGSSRTADAFNVKYAVYKTPQDVNAYIDPSLTAALK</sequence>
<dbReference type="Proteomes" id="UP001325479">
    <property type="component" value="Chromosome"/>
</dbReference>
<reference evidence="5 6" key="1">
    <citation type="submission" date="2023-12" db="EMBL/GenBank/DDBJ databases">
        <title>Genome sequencing and assembly of bacterial species from a model synthetic community.</title>
        <authorList>
            <person name="Hogle S.L."/>
        </authorList>
    </citation>
    <scope>NUCLEOTIDE SEQUENCE [LARGE SCALE GENOMIC DNA]</scope>
    <source>
        <strain evidence="5 6">HAMBI 2494</strain>
    </source>
</reference>
<comment type="similarity">
    <text evidence="2">Belongs to the bacterial solute-binding protein SsuA/TauA family.</text>
</comment>
<dbReference type="PANTHER" id="PTHR30024:SF47">
    <property type="entry name" value="TAURINE-BINDING PERIPLASMIC PROTEIN"/>
    <property type="match status" value="1"/>
</dbReference>
<evidence type="ECO:0000256" key="3">
    <source>
        <dbReference type="ARBA" id="ARBA00022729"/>
    </source>
</evidence>
<dbReference type="Gene3D" id="3.40.190.10">
    <property type="entry name" value="Periplasmic binding protein-like II"/>
    <property type="match status" value="2"/>
</dbReference>
<dbReference type="RefSeq" id="WP_232833250.1">
    <property type="nucleotide sequence ID" value="NZ_CP139965.1"/>
</dbReference>
<protein>
    <submittedName>
        <fullName evidence="5">ABC transporter substrate-binding protein</fullName>
    </submittedName>
</protein>
<dbReference type="SUPFAM" id="SSF53850">
    <property type="entry name" value="Periplasmic binding protein-like II"/>
    <property type="match status" value="1"/>
</dbReference>
<dbReference type="EMBL" id="CP139965">
    <property type="protein sequence ID" value="WQD78455.1"/>
    <property type="molecule type" value="Genomic_DNA"/>
</dbReference>
<proteinExistence type="inferred from homology"/>
<dbReference type="InterPro" id="IPR015168">
    <property type="entry name" value="SsuA/THI5"/>
</dbReference>